<feature type="region of interest" description="Disordered" evidence="8">
    <location>
        <begin position="376"/>
        <end position="395"/>
    </location>
</feature>
<keyword evidence="6" id="KW-0067">ATP-binding</keyword>
<keyword evidence="4" id="KW-0547">Nucleotide-binding</keyword>
<evidence type="ECO:0000256" key="4">
    <source>
        <dbReference type="ARBA" id="ARBA00022741"/>
    </source>
</evidence>
<evidence type="ECO:0000259" key="9">
    <source>
        <dbReference type="SMART" id="SM00985"/>
    </source>
</evidence>
<evidence type="ECO:0000256" key="8">
    <source>
        <dbReference type="SAM" id="MobiDB-lite"/>
    </source>
</evidence>
<proteinExistence type="inferred from homology"/>
<dbReference type="InterPro" id="IPR042449">
    <property type="entry name" value="Ub-E1_IAD_1"/>
</dbReference>
<dbReference type="Pfam" id="PF09358">
    <property type="entry name" value="E1_UFD"/>
    <property type="match status" value="1"/>
</dbReference>
<dbReference type="PRINTS" id="PR01849">
    <property type="entry name" value="UBIQUITINACT"/>
</dbReference>
<dbReference type="AlphaFoldDB" id="A0A086J1Z8"/>
<dbReference type="GeneID" id="77676255"/>
<feature type="active site" description="Glycyl thioester intermediate" evidence="7">
    <location>
        <position position="582"/>
    </location>
</feature>
<evidence type="ECO:0000313" key="10">
    <source>
        <dbReference type="EMBL" id="KFG26166.1"/>
    </source>
</evidence>
<evidence type="ECO:0000313" key="11">
    <source>
        <dbReference type="Proteomes" id="UP000054524"/>
    </source>
</evidence>
<evidence type="ECO:0000256" key="7">
    <source>
        <dbReference type="PROSITE-ProRule" id="PRU10132"/>
    </source>
</evidence>
<sequence>MGDKEKEGKASPVLDKVFSPKIDESLYSRQIYVMGNEAMKRMLSSHVLVLGLRNAGLELVKNIVLAGIKTVSIYDPTPLQAEYLSTLFYCTESDIGDRIDKSAEYKLKELNTNVKIQILQELPSDEDLRQYSAVILNDHSIAHQIQVNEVCRQYSVPFIAVQCRGLFFQIFCDFGDAFVTMDTNGEAPYIGTIKSVTPTGIVSLVEEERHSLEDGDTIQIKSKNATYTVTDTKAFTFSLERYSGEDLLGQTFEQIKQKKVISCKSLKESIAHPEIQSEDKISHLLHTCFTFEGETSSHDETINAYLQKYPTEIENVPIITEFFRQPKTTIAPIASVAGGIAAHEVLKACSSKFTPLHQFMYYSALELLPPLKSAKEAEQKSHASEGENNASNSPAKATRYTPLLQIFGESAVQTLFKAGIFIVGAGAIGCEHIKNISMLGVGQNGSIAITDMDAIERSNLNRQFLFRPHDISNMKSVVAAREAEALNPTIHNRIIQSYTSKVGKETECIFNDEFFGKTNLILNALDNVEARLYIDNRSVYHKVAVIDSGTLGSKGHTQAIIPHVTEHYGNSNDPQEKSIPLCTIRNFPYLPVHCVEWALADFKTLFFERIIEAKRSISEAGVDALSEAACDLINNIPMSPKEAAGYAVRLFVERFIVGPMKLCESFPRDHITEEGTPFWVPPKKMPRAEALSLTDPWHMGYIRSTYDLVLRTFSVEGSLSFEGALLEYFQGKNTSSSAEEGNTPDISQIKNEDVSRVVDKLRTEMMGRADPARDTSGVDLSSIKLEEEEFEKDSEVNGHVEYVACASNIRARMYGIDTLDRLEVKRISGRIIPAIATTTAVVSGLAVIEGMKYLLHHKAEEANSEDSRLDIYRNTFVSLALPLVMSSEPIQPVKEKVPLPAGEITVGPWDVIEMQDAPLSEIMKTLGNQWGVEIHTVMSDLTVLYCSFYNVAKFKENLDKKPSQILYPSGVPMGVQSVRVDMVVEGEDGNDLPVPFVKVLFKGQGTS</sequence>
<comment type="pathway">
    <text evidence="1">Protein modification; protein ubiquitination.</text>
</comment>
<feature type="domain" description="Ubiquitin-activating enzyme E1 C-terminal" evidence="9">
    <location>
        <begin position="872"/>
        <end position="997"/>
    </location>
</feature>
<dbReference type="PROSITE" id="PS00865">
    <property type="entry name" value="UBIQUITIN_ACTIVAT_2"/>
    <property type="match status" value="1"/>
</dbReference>
<dbReference type="GO" id="GO:0005737">
    <property type="term" value="C:cytoplasm"/>
    <property type="evidence" value="ECO:0007669"/>
    <property type="project" value="TreeGrafter"/>
</dbReference>
<dbReference type="Gene3D" id="2.40.30.180">
    <property type="entry name" value="Ubiquitin-activating enzyme E1, FCCH domain"/>
    <property type="match status" value="1"/>
</dbReference>
<dbReference type="InterPro" id="IPR042302">
    <property type="entry name" value="E1_FCCH_sf"/>
</dbReference>
<dbReference type="Pfam" id="PF10585">
    <property type="entry name" value="UBA_E1_SCCH"/>
    <property type="match status" value="1"/>
</dbReference>
<dbReference type="InterPro" id="IPR038252">
    <property type="entry name" value="UBA_E1_C_sf"/>
</dbReference>
<dbReference type="Pfam" id="PF00899">
    <property type="entry name" value="ThiF"/>
    <property type="match status" value="2"/>
</dbReference>
<dbReference type="GO" id="GO:0005524">
    <property type="term" value="F:ATP binding"/>
    <property type="evidence" value="ECO:0007669"/>
    <property type="project" value="UniProtKB-KW"/>
</dbReference>
<keyword evidence="11" id="KW-1185">Reference proteome</keyword>
<dbReference type="HOGENOM" id="CLU_002556_0_0_1"/>
<dbReference type="RefSeq" id="XP_052904721.1">
    <property type="nucleotide sequence ID" value="XM_053048916.1"/>
</dbReference>
<dbReference type="GO" id="GO:0031510">
    <property type="term" value="C:SUMO activating enzyme complex"/>
    <property type="evidence" value="ECO:0007669"/>
    <property type="project" value="TreeGrafter"/>
</dbReference>
<dbReference type="Gene3D" id="3.10.290.60">
    <property type="entry name" value="Ubiquitin-activating enzyme E1, UFD domain"/>
    <property type="match status" value="1"/>
</dbReference>
<dbReference type="GO" id="GO:0016567">
    <property type="term" value="P:protein ubiquitination"/>
    <property type="evidence" value="ECO:0007669"/>
    <property type="project" value="UniProtKB-UniPathway"/>
</dbReference>
<dbReference type="Gene3D" id="3.40.50.12550">
    <property type="entry name" value="Ubiquitin-activating enzyme E1, inactive adenylation domain, subdomain 2"/>
    <property type="match status" value="1"/>
</dbReference>
<dbReference type="GO" id="GO:0019948">
    <property type="term" value="F:SUMO activating enzyme activity"/>
    <property type="evidence" value="ECO:0007669"/>
    <property type="project" value="TreeGrafter"/>
</dbReference>
<gene>
    <name evidence="10" type="ORF">NESG_01282</name>
</gene>
<dbReference type="InterPro" id="IPR042063">
    <property type="entry name" value="Ubi_acti_E1_SCCH"/>
</dbReference>
<dbReference type="PANTHER" id="PTHR10953:SF4">
    <property type="entry name" value="UBIQUITIN-ACTIVATING ENZYME E1 C-TERMINAL DOMAIN-CONTAINING PROTEIN"/>
    <property type="match status" value="1"/>
</dbReference>
<dbReference type="InterPro" id="IPR018965">
    <property type="entry name" value="Ub-activating_enz_E1_C"/>
</dbReference>
<organism evidence="10 11">
    <name type="scientific">Nematocida ausubeli (strain ATCC PRA-371 / ERTm2)</name>
    <name type="common">Nematode killer fungus</name>
    <dbReference type="NCBI Taxonomy" id="1913371"/>
    <lineage>
        <taxon>Eukaryota</taxon>
        <taxon>Fungi</taxon>
        <taxon>Fungi incertae sedis</taxon>
        <taxon>Microsporidia</taxon>
        <taxon>Nematocida</taxon>
    </lineage>
</organism>
<comment type="similarity">
    <text evidence="2">Belongs to the ubiquitin-activating E1 family.</text>
</comment>
<protein>
    <recommendedName>
        <fullName evidence="9">Ubiquitin-activating enzyme E1 C-terminal domain-containing protein</fullName>
    </recommendedName>
</protein>
<comment type="caution">
    <text evidence="10">The sequence shown here is derived from an EMBL/GenBank/DDBJ whole genome shotgun (WGS) entry which is preliminary data.</text>
</comment>
<dbReference type="Gene3D" id="3.40.50.720">
    <property type="entry name" value="NAD(P)-binding Rossmann-like Domain"/>
    <property type="match status" value="1"/>
</dbReference>
<evidence type="ECO:0000256" key="2">
    <source>
        <dbReference type="ARBA" id="ARBA00005673"/>
    </source>
</evidence>
<reference evidence="10 11" key="1">
    <citation type="journal article" date="2014" name="Genome Announc.">
        <title>Genome Sequence of the Microsporidian Species Nematocida sp1 Strain ERTm6 (ATCC PRA-372).</title>
        <authorList>
            <person name="Bakowski M.A."/>
            <person name="Priest M."/>
            <person name="Young S."/>
            <person name="Cuomo C.A."/>
            <person name="Troemel E.R."/>
        </authorList>
    </citation>
    <scope>NUCLEOTIDE SEQUENCE [LARGE SCALE GENOMIC DNA]</scope>
    <source>
        <strain evidence="10 11">ERTm6</strain>
    </source>
</reference>
<dbReference type="SUPFAM" id="SSF69572">
    <property type="entry name" value="Activating enzymes of the ubiquitin-like proteins"/>
    <property type="match status" value="2"/>
</dbReference>
<dbReference type="InterPro" id="IPR045886">
    <property type="entry name" value="ThiF/MoeB/HesA"/>
</dbReference>
<dbReference type="InterPro" id="IPR019572">
    <property type="entry name" value="UBA_E1_SCCH"/>
</dbReference>
<dbReference type="Gene3D" id="3.50.50.80">
    <property type="entry name" value="Ubiquitin-activating enzyme E1, inactive adenylation domain, subdomain 1"/>
    <property type="match status" value="1"/>
</dbReference>
<accession>A0A086J1Z8</accession>
<feature type="compositionally biased region" description="Basic and acidic residues" evidence="8">
    <location>
        <begin position="376"/>
        <end position="385"/>
    </location>
</feature>
<evidence type="ECO:0000256" key="1">
    <source>
        <dbReference type="ARBA" id="ARBA00004906"/>
    </source>
</evidence>
<dbReference type="SMART" id="SM00985">
    <property type="entry name" value="UBA_e1_C"/>
    <property type="match status" value="1"/>
</dbReference>
<evidence type="ECO:0000256" key="5">
    <source>
        <dbReference type="ARBA" id="ARBA00022786"/>
    </source>
</evidence>
<keyword evidence="5" id="KW-0833">Ubl conjugation pathway</keyword>
<evidence type="ECO:0000256" key="3">
    <source>
        <dbReference type="ARBA" id="ARBA00022598"/>
    </source>
</evidence>
<dbReference type="InterPro" id="IPR000594">
    <property type="entry name" value="ThiF_NAD_FAD-bd"/>
</dbReference>
<name>A0A086J1Z8_NEMA1</name>
<feature type="compositionally biased region" description="Polar residues" evidence="8">
    <location>
        <begin position="386"/>
        <end position="395"/>
    </location>
</feature>
<dbReference type="InterPro" id="IPR000011">
    <property type="entry name" value="UBQ/SUMO-activ_enz_E1-like"/>
</dbReference>
<keyword evidence="3" id="KW-0436">Ligase</keyword>
<dbReference type="UniPathway" id="UPA00143"/>
<dbReference type="Proteomes" id="UP000054524">
    <property type="component" value="Unassembled WGS sequence"/>
</dbReference>
<dbReference type="GO" id="GO:0016925">
    <property type="term" value="P:protein sumoylation"/>
    <property type="evidence" value="ECO:0007669"/>
    <property type="project" value="TreeGrafter"/>
</dbReference>
<evidence type="ECO:0000256" key="6">
    <source>
        <dbReference type="ARBA" id="ARBA00022840"/>
    </source>
</evidence>
<dbReference type="PANTHER" id="PTHR10953">
    <property type="entry name" value="UBIQUITIN-ACTIVATING ENZYME E1"/>
    <property type="match status" value="1"/>
</dbReference>
<dbReference type="EMBL" id="AKIJ01000003">
    <property type="protein sequence ID" value="KFG26166.1"/>
    <property type="molecule type" value="Genomic_DNA"/>
</dbReference>
<dbReference type="InterPro" id="IPR033127">
    <property type="entry name" value="UBQ-activ_enz_E1_Cys_AS"/>
</dbReference>
<dbReference type="InterPro" id="IPR035985">
    <property type="entry name" value="Ubiquitin-activating_enz"/>
</dbReference>
<dbReference type="Gene3D" id="1.10.10.2660">
    <property type="entry name" value="Ubiquitin-activating enzyme E1, SCCH domain"/>
    <property type="match status" value="1"/>
</dbReference>